<keyword evidence="2 5" id="KW-0694">RNA-binding</keyword>
<dbReference type="Proteomes" id="UP001431776">
    <property type="component" value="Unassembled WGS sequence"/>
</dbReference>
<dbReference type="PANTHER" id="PTHR11655">
    <property type="entry name" value="60S/50S RIBOSOMAL PROTEIN L6/L9"/>
    <property type="match status" value="1"/>
</dbReference>
<evidence type="ECO:0000259" key="8">
    <source>
        <dbReference type="Pfam" id="PF00347"/>
    </source>
</evidence>
<organism evidence="9 10">
    <name type="scientific">Anaerobaca lacustris</name>
    <dbReference type="NCBI Taxonomy" id="3044600"/>
    <lineage>
        <taxon>Bacteria</taxon>
        <taxon>Pseudomonadati</taxon>
        <taxon>Planctomycetota</taxon>
        <taxon>Phycisphaerae</taxon>
        <taxon>Sedimentisphaerales</taxon>
        <taxon>Anaerobacaceae</taxon>
        <taxon>Anaerobaca</taxon>
    </lineage>
</organism>
<dbReference type="GO" id="GO:0003735">
    <property type="term" value="F:structural constituent of ribosome"/>
    <property type="evidence" value="ECO:0007669"/>
    <property type="project" value="UniProtKB-UniRule"/>
</dbReference>
<dbReference type="RefSeq" id="WP_349244576.1">
    <property type="nucleotide sequence ID" value="NZ_JASCXX010000009.1"/>
</dbReference>
<reference evidence="9" key="1">
    <citation type="submission" date="2023-05" db="EMBL/GenBank/DDBJ databases">
        <title>Anaerotaeda fermentans gen. nov., sp. nov., a novel anaerobic planctomycete of the new family within the order Sedimentisphaerales isolated from Taman Peninsula, Russia.</title>
        <authorList>
            <person name="Khomyakova M.A."/>
            <person name="Merkel A.Y."/>
            <person name="Slobodkin A.I."/>
        </authorList>
    </citation>
    <scope>NUCLEOTIDE SEQUENCE</scope>
    <source>
        <strain evidence="9">M17dextr</strain>
    </source>
</reference>
<accession>A0AAW6TU74</accession>
<evidence type="ECO:0000256" key="4">
    <source>
        <dbReference type="ARBA" id="ARBA00023274"/>
    </source>
</evidence>
<evidence type="ECO:0000256" key="5">
    <source>
        <dbReference type="HAMAP-Rule" id="MF_01365"/>
    </source>
</evidence>
<evidence type="ECO:0000256" key="6">
    <source>
        <dbReference type="RuleBase" id="RU003869"/>
    </source>
</evidence>
<dbReference type="InterPro" id="IPR036789">
    <property type="entry name" value="Ribosomal_uL6-like_a/b-dom_sf"/>
</dbReference>
<comment type="caution">
    <text evidence="9">The sequence shown here is derived from an EMBL/GenBank/DDBJ whole genome shotgun (WGS) entry which is preliminary data.</text>
</comment>
<dbReference type="GO" id="GO:0002181">
    <property type="term" value="P:cytoplasmic translation"/>
    <property type="evidence" value="ECO:0007669"/>
    <property type="project" value="TreeGrafter"/>
</dbReference>
<dbReference type="InterPro" id="IPR020040">
    <property type="entry name" value="Ribosomal_uL6_a/b-dom"/>
</dbReference>
<gene>
    <name evidence="5 9" type="primary">rplF</name>
    <name evidence="9" type="ORF">QJ522_08940</name>
</gene>
<dbReference type="HAMAP" id="MF_01365_B">
    <property type="entry name" value="Ribosomal_uL6_B"/>
    <property type="match status" value="1"/>
</dbReference>
<comment type="subunit">
    <text evidence="5">Part of the 50S ribosomal subunit.</text>
</comment>
<keyword evidence="3 5" id="KW-0689">Ribosomal protein</keyword>
<dbReference type="PIRSF" id="PIRSF002162">
    <property type="entry name" value="Ribosomal_L6"/>
    <property type="match status" value="1"/>
</dbReference>
<evidence type="ECO:0000313" key="10">
    <source>
        <dbReference type="Proteomes" id="UP001431776"/>
    </source>
</evidence>
<dbReference type="SUPFAM" id="SSF56053">
    <property type="entry name" value="Ribosomal protein L6"/>
    <property type="match status" value="2"/>
</dbReference>
<proteinExistence type="inferred from homology"/>
<dbReference type="Pfam" id="PF00347">
    <property type="entry name" value="Ribosomal_L6"/>
    <property type="match status" value="2"/>
</dbReference>
<evidence type="ECO:0000256" key="1">
    <source>
        <dbReference type="ARBA" id="ARBA00022730"/>
    </source>
</evidence>
<dbReference type="InterPro" id="IPR019906">
    <property type="entry name" value="Ribosomal_uL6_bac-type"/>
</dbReference>
<dbReference type="PRINTS" id="PR00059">
    <property type="entry name" value="RIBOSOMALL6"/>
</dbReference>
<dbReference type="InterPro" id="IPR000702">
    <property type="entry name" value="Ribosomal_uL6-like"/>
</dbReference>
<dbReference type="PROSITE" id="PS00525">
    <property type="entry name" value="RIBOSOMAL_L6_1"/>
    <property type="match status" value="1"/>
</dbReference>
<keyword evidence="1 5" id="KW-0699">rRNA-binding</keyword>
<name>A0AAW6TU74_9BACT</name>
<sequence length="193" mass="20850">MSRIGKKPVEIPQGVKVEQKGRQVKVSGPLGALEMDCHPRITMTVDGSANRVEVVNPRPEDRKGKQLHGTMRALLANMVTGVSKGFERKMAIYGTGYSVKEQGGKLVLQIGFCHPVELAIPKGVSVKIDVPATRGNDIPAKFTLSGMDKGVLGQFAANVRRIRPPEPYKGKGIRYADEQVQRKMGKAFASGGA</sequence>
<evidence type="ECO:0000313" key="9">
    <source>
        <dbReference type="EMBL" id="MDI6449168.1"/>
    </source>
</evidence>
<evidence type="ECO:0000256" key="7">
    <source>
        <dbReference type="RuleBase" id="RU003870"/>
    </source>
</evidence>
<dbReference type="FunFam" id="3.90.930.12:FF:000002">
    <property type="entry name" value="50S ribosomal protein L6"/>
    <property type="match status" value="1"/>
</dbReference>
<evidence type="ECO:0000256" key="3">
    <source>
        <dbReference type="ARBA" id="ARBA00022980"/>
    </source>
</evidence>
<dbReference type="GO" id="GO:0019843">
    <property type="term" value="F:rRNA binding"/>
    <property type="evidence" value="ECO:0007669"/>
    <property type="project" value="UniProtKB-UniRule"/>
</dbReference>
<feature type="domain" description="Large ribosomal subunit protein uL6 alpha-beta" evidence="8">
    <location>
        <begin position="94"/>
        <end position="175"/>
    </location>
</feature>
<comment type="function">
    <text evidence="5 7">This protein binds to the 23S rRNA, and is important in its secondary structure. It is located near the subunit interface in the base of the L7/L12 stalk, and near the tRNA binding site of the peptidyltransferase center.</text>
</comment>
<dbReference type="PANTHER" id="PTHR11655:SF14">
    <property type="entry name" value="LARGE RIBOSOMAL SUBUNIT PROTEIN UL6M"/>
    <property type="match status" value="1"/>
</dbReference>
<dbReference type="NCBIfam" id="TIGR03654">
    <property type="entry name" value="L6_bact"/>
    <property type="match status" value="1"/>
</dbReference>
<comment type="similarity">
    <text evidence="5 6">Belongs to the universal ribosomal protein uL6 family.</text>
</comment>
<feature type="domain" description="Large ribosomal subunit protein uL6 alpha-beta" evidence="8">
    <location>
        <begin position="11"/>
        <end position="85"/>
    </location>
</feature>
<protein>
    <recommendedName>
        <fullName evidence="5">Large ribosomal subunit protein uL6</fullName>
    </recommendedName>
</protein>
<dbReference type="EMBL" id="JASCXX010000009">
    <property type="protein sequence ID" value="MDI6449168.1"/>
    <property type="molecule type" value="Genomic_DNA"/>
</dbReference>
<evidence type="ECO:0000256" key="2">
    <source>
        <dbReference type="ARBA" id="ARBA00022884"/>
    </source>
</evidence>
<dbReference type="Gene3D" id="3.90.930.12">
    <property type="entry name" value="Ribosomal protein L6, alpha-beta domain"/>
    <property type="match status" value="2"/>
</dbReference>
<keyword evidence="10" id="KW-1185">Reference proteome</keyword>
<dbReference type="InterPro" id="IPR002358">
    <property type="entry name" value="Ribosomal_uL6_CS"/>
</dbReference>
<dbReference type="AlphaFoldDB" id="A0AAW6TU74"/>
<keyword evidence="4 5" id="KW-0687">Ribonucleoprotein</keyword>
<dbReference type="GO" id="GO:0022625">
    <property type="term" value="C:cytosolic large ribosomal subunit"/>
    <property type="evidence" value="ECO:0007669"/>
    <property type="project" value="UniProtKB-UniRule"/>
</dbReference>